<protein>
    <submittedName>
        <fullName evidence="4">Imidazolonepropionase-like amidohydrolase</fullName>
    </submittedName>
</protein>
<dbReference type="PANTHER" id="PTHR43135:SF3">
    <property type="entry name" value="ALPHA-D-RIBOSE 1-METHYLPHOSPHONATE 5-TRIPHOSPHATE DIPHOSPHATASE"/>
    <property type="match status" value="1"/>
</dbReference>
<proteinExistence type="predicted"/>
<dbReference type="PANTHER" id="PTHR43135">
    <property type="entry name" value="ALPHA-D-RIBOSE 1-METHYLPHOSPHONATE 5-TRIPHOSPHATE DIPHOSPHATASE"/>
    <property type="match status" value="1"/>
</dbReference>
<evidence type="ECO:0000313" key="4">
    <source>
        <dbReference type="EMBL" id="MBB4148688.1"/>
    </source>
</evidence>
<keyword evidence="4" id="KW-0378">Hydrolase</keyword>
<dbReference type="InterPro" id="IPR032466">
    <property type="entry name" value="Metal_Hydrolase"/>
</dbReference>
<dbReference type="Pfam" id="PF01979">
    <property type="entry name" value="Amidohydro_1"/>
    <property type="match status" value="1"/>
</dbReference>
<feature type="signal peptide" evidence="2">
    <location>
        <begin position="1"/>
        <end position="22"/>
    </location>
</feature>
<evidence type="ECO:0000313" key="5">
    <source>
        <dbReference type="Proteomes" id="UP000590524"/>
    </source>
</evidence>
<feature type="chain" id="PRO_5030936408" evidence="2">
    <location>
        <begin position="23"/>
        <end position="695"/>
    </location>
</feature>
<dbReference type="EMBL" id="JACIEU010000009">
    <property type="protein sequence ID" value="MBB4148688.1"/>
    <property type="molecule type" value="Genomic_DNA"/>
</dbReference>
<feature type="compositionally biased region" description="Polar residues" evidence="1">
    <location>
        <begin position="26"/>
        <end position="35"/>
    </location>
</feature>
<dbReference type="InterPro" id="IPR011059">
    <property type="entry name" value="Metal-dep_hydrolase_composite"/>
</dbReference>
<dbReference type="AlphaFoldDB" id="A0A7W6LS39"/>
<dbReference type="InterPro" id="IPR006680">
    <property type="entry name" value="Amidohydro-rel"/>
</dbReference>
<feature type="region of interest" description="Disordered" evidence="1">
    <location>
        <begin position="20"/>
        <end position="46"/>
    </location>
</feature>
<evidence type="ECO:0000259" key="3">
    <source>
        <dbReference type="Pfam" id="PF01979"/>
    </source>
</evidence>
<keyword evidence="2" id="KW-0732">Signal</keyword>
<dbReference type="Gene3D" id="3.40.50.10910">
    <property type="entry name" value="Amidohydrolase"/>
    <property type="match status" value="1"/>
</dbReference>
<reference evidence="4 5" key="1">
    <citation type="submission" date="2020-08" db="EMBL/GenBank/DDBJ databases">
        <title>Genomic Encyclopedia of Type Strains, Phase IV (KMG-IV): sequencing the most valuable type-strain genomes for metagenomic binning, comparative biology and taxonomic classification.</title>
        <authorList>
            <person name="Goeker M."/>
        </authorList>
    </citation>
    <scope>NUCLEOTIDE SEQUENCE [LARGE SCALE GENOMIC DNA]</scope>
    <source>
        <strain evidence="4 5">DSM 19371</strain>
    </source>
</reference>
<evidence type="ECO:0000256" key="2">
    <source>
        <dbReference type="SAM" id="SignalP"/>
    </source>
</evidence>
<dbReference type="Proteomes" id="UP000590524">
    <property type="component" value="Unassembled WGS sequence"/>
</dbReference>
<dbReference type="Gene3D" id="3.30.110.90">
    <property type="entry name" value="Amidohydrolase"/>
    <property type="match status" value="1"/>
</dbReference>
<dbReference type="GO" id="GO:0016810">
    <property type="term" value="F:hydrolase activity, acting on carbon-nitrogen (but not peptide) bonds"/>
    <property type="evidence" value="ECO:0007669"/>
    <property type="project" value="InterPro"/>
</dbReference>
<accession>A0A7W6LS39</accession>
<keyword evidence="5" id="KW-1185">Reference proteome</keyword>
<gene>
    <name evidence="4" type="ORF">GGQ90_002472</name>
</gene>
<dbReference type="RefSeq" id="WP_188082370.1">
    <property type="nucleotide sequence ID" value="NZ_JACIEU010000009.1"/>
</dbReference>
<sequence length="695" mass="73550">MRQLYVAMLFAGASSIMSPALAHDGPQNTATTASGPATKDQLMTPPSDARHYTISSTAGKHGDVWSWPMPDGSTAYRMSMSLRGWVTETDEVIALGADKQPSKIAIRGYTDTGDATENFSIDAAGTAHWKTAVDEGSAPSVNKRYNSYGGPWLAIEKDVDALVAAGAKGFDMLPRGHATLTIGKSVQIDGPTGPVTVKLAFIEGYGFSPAAVWLDAQNRYFGQAGVISLLPAGFEAAGPKLKDIQDAATAAMVRDVAHRFLSPANRTPTLIDHVLLFDSVAGQYVPDQAVLIADGKVAAVGAGGSIKAPANATQVDGRGKTLTPGLWDAHRHVGGDDWNLLQNLATGMTNYRSPGSMIDETLSIEKRQAAGDLLAPVGKVSVIIDRKDPLAAQGALTVSSADEAIEAVRKIKAAGLWGVKFYTSMNPAWIAPAAAEAHRLGLHVHGHVPAGMRPLDAVRAGYDEVTHINFIMMQAMPQAVVDKANTAARLEGPARYGKDVDLDSPAMTAFYAELAKRGTIIDPTLTVWEPLMTSDGSTVAPEYSPFVDIAPPAVARSWKIAGYPLFDGLTRDDFRKSFAKMVGLVGKLHQAGVPIVAGTDGWGLELVRELELYRDAGLSNAQALQTATIIPARMTGMDDRTGSITVGKSADIILVEGDASQDLGALRHVNMVFLNGYRLDGAALRQASGMTGMPR</sequence>
<comment type="caution">
    <text evidence="4">The sequence shown here is derived from an EMBL/GenBank/DDBJ whole genome shotgun (WGS) entry which is preliminary data.</text>
</comment>
<dbReference type="Gene3D" id="1.20.58.520">
    <property type="entry name" value="Amidohydrolase"/>
    <property type="match status" value="1"/>
</dbReference>
<feature type="domain" description="Amidohydrolase-related" evidence="3">
    <location>
        <begin position="424"/>
        <end position="676"/>
    </location>
</feature>
<name>A0A7W6LS39_9SPHN</name>
<organism evidence="4 5">
    <name type="scientific">Sphingobium scionense</name>
    <dbReference type="NCBI Taxonomy" id="1404341"/>
    <lineage>
        <taxon>Bacteria</taxon>
        <taxon>Pseudomonadati</taxon>
        <taxon>Pseudomonadota</taxon>
        <taxon>Alphaproteobacteria</taxon>
        <taxon>Sphingomonadales</taxon>
        <taxon>Sphingomonadaceae</taxon>
        <taxon>Sphingobium</taxon>
    </lineage>
</organism>
<dbReference type="SUPFAM" id="SSF51556">
    <property type="entry name" value="Metallo-dependent hydrolases"/>
    <property type="match status" value="1"/>
</dbReference>
<dbReference type="InterPro" id="IPR051781">
    <property type="entry name" value="Metallo-dep_Hydrolase"/>
</dbReference>
<evidence type="ECO:0000256" key="1">
    <source>
        <dbReference type="SAM" id="MobiDB-lite"/>
    </source>
</evidence>
<dbReference type="SUPFAM" id="SSF51338">
    <property type="entry name" value="Composite domain of metallo-dependent hydrolases"/>
    <property type="match status" value="1"/>
</dbReference>
<dbReference type="Gene3D" id="2.30.40.10">
    <property type="entry name" value="Urease, subunit C, domain 1"/>
    <property type="match status" value="1"/>
</dbReference>